<reference evidence="3" key="1">
    <citation type="submission" date="2020-11" db="EMBL/GenBank/DDBJ databases">
        <authorList>
            <person name="Tran Van P."/>
        </authorList>
    </citation>
    <scope>NUCLEOTIDE SEQUENCE</scope>
</reference>
<evidence type="ECO:0000256" key="2">
    <source>
        <dbReference type="SAM" id="SignalP"/>
    </source>
</evidence>
<dbReference type="EMBL" id="OB662949">
    <property type="protein sequence ID" value="CAD7230780.1"/>
    <property type="molecule type" value="Genomic_DNA"/>
</dbReference>
<organism evidence="3">
    <name type="scientific">Cyprideis torosa</name>
    <dbReference type="NCBI Taxonomy" id="163714"/>
    <lineage>
        <taxon>Eukaryota</taxon>
        <taxon>Metazoa</taxon>
        <taxon>Ecdysozoa</taxon>
        <taxon>Arthropoda</taxon>
        <taxon>Crustacea</taxon>
        <taxon>Oligostraca</taxon>
        <taxon>Ostracoda</taxon>
        <taxon>Podocopa</taxon>
        <taxon>Podocopida</taxon>
        <taxon>Cytherocopina</taxon>
        <taxon>Cytheroidea</taxon>
        <taxon>Cytherideidae</taxon>
        <taxon>Cyprideis</taxon>
    </lineage>
</organism>
<gene>
    <name evidence="3" type="ORF">CTOB1V02_LOCUS8636</name>
</gene>
<feature type="compositionally biased region" description="Acidic residues" evidence="1">
    <location>
        <begin position="68"/>
        <end position="79"/>
    </location>
</feature>
<dbReference type="AlphaFoldDB" id="A0A7R8WFL3"/>
<feature type="region of interest" description="Disordered" evidence="1">
    <location>
        <begin position="59"/>
        <end position="79"/>
    </location>
</feature>
<sequence length="79" mass="8928">MKIWVLLAIALVVMSFADATFFKKKKKFFKKRPIIIPKNFNMEAVPAAVLEVEAVEEDSSEEARVEADLEDQAVDSEDP</sequence>
<evidence type="ECO:0000256" key="1">
    <source>
        <dbReference type="SAM" id="MobiDB-lite"/>
    </source>
</evidence>
<name>A0A7R8WFL3_9CRUS</name>
<feature type="signal peptide" evidence="2">
    <location>
        <begin position="1"/>
        <end position="19"/>
    </location>
</feature>
<accession>A0A7R8WFL3</accession>
<protein>
    <submittedName>
        <fullName evidence="3">Uncharacterized protein</fullName>
    </submittedName>
</protein>
<proteinExistence type="predicted"/>
<feature type="chain" id="PRO_5043904877" evidence="2">
    <location>
        <begin position="20"/>
        <end position="79"/>
    </location>
</feature>
<keyword evidence="2" id="KW-0732">Signal</keyword>
<evidence type="ECO:0000313" key="3">
    <source>
        <dbReference type="EMBL" id="CAD7230780.1"/>
    </source>
</evidence>